<dbReference type="SUPFAM" id="SSF102712">
    <property type="entry name" value="JAB1/MPN domain"/>
    <property type="match status" value="1"/>
</dbReference>
<evidence type="ECO:0000313" key="9">
    <source>
        <dbReference type="Proteomes" id="UP000027284"/>
    </source>
</evidence>
<dbReference type="EMBL" id="JMFG01000020">
    <property type="protein sequence ID" value="KDA53558.1"/>
    <property type="molecule type" value="Genomic_DNA"/>
</dbReference>
<evidence type="ECO:0000313" key="8">
    <source>
        <dbReference type="EMBL" id="KDA53558.1"/>
    </source>
</evidence>
<dbReference type="InterPro" id="IPR025657">
    <property type="entry name" value="RadC_JAB"/>
</dbReference>
<dbReference type="Proteomes" id="UP000027284">
    <property type="component" value="Unassembled WGS sequence"/>
</dbReference>
<keyword evidence="4" id="KW-0862">Zinc</keyword>
<dbReference type="InterPro" id="IPR001405">
    <property type="entry name" value="UPF0758"/>
</dbReference>
<comment type="caution">
    <text evidence="8">The sequence shown here is derived from an EMBL/GenBank/DDBJ whole genome shotgun (WGS) entry which is preliminary data.</text>
</comment>
<dbReference type="InterPro" id="IPR010994">
    <property type="entry name" value="RuvA_2-like"/>
</dbReference>
<dbReference type="InterPro" id="IPR046778">
    <property type="entry name" value="UPF0758_N"/>
</dbReference>
<accession>A0A062XRW3</accession>
<dbReference type="Pfam" id="PF20582">
    <property type="entry name" value="UPF0758_N"/>
    <property type="match status" value="1"/>
</dbReference>
<proteinExistence type="inferred from homology"/>
<evidence type="ECO:0000256" key="5">
    <source>
        <dbReference type="ARBA" id="ARBA00023049"/>
    </source>
</evidence>
<comment type="similarity">
    <text evidence="6">Belongs to the UPF0758 family.</text>
</comment>
<organism evidence="8 9">
    <name type="scientific">Thermoanaerobaculum aquaticum</name>
    <dbReference type="NCBI Taxonomy" id="1312852"/>
    <lineage>
        <taxon>Bacteria</taxon>
        <taxon>Pseudomonadati</taxon>
        <taxon>Acidobacteriota</taxon>
        <taxon>Thermoanaerobaculia</taxon>
        <taxon>Thermoanaerobaculales</taxon>
        <taxon>Thermoanaerobaculaceae</taxon>
        <taxon>Thermoanaerobaculum</taxon>
    </lineage>
</organism>
<feature type="domain" description="MPN" evidence="7">
    <location>
        <begin position="102"/>
        <end position="224"/>
    </location>
</feature>
<gene>
    <name evidence="8" type="ORF">EG19_04980</name>
</gene>
<keyword evidence="9" id="KW-1185">Reference proteome</keyword>
<evidence type="ECO:0000256" key="6">
    <source>
        <dbReference type="RuleBase" id="RU003797"/>
    </source>
</evidence>
<dbReference type="SUPFAM" id="SSF47781">
    <property type="entry name" value="RuvA domain 2-like"/>
    <property type="match status" value="1"/>
</dbReference>
<keyword evidence="2" id="KW-0479">Metal-binding</keyword>
<dbReference type="GO" id="GO:0046872">
    <property type="term" value="F:metal ion binding"/>
    <property type="evidence" value="ECO:0007669"/>
    <property type="project" value="UniProtKB-KW"/>
</dbReference>
<keyword evidence="5" id="KW-0482">Metalloprotease</keyword>
<dbReference type="OrthoDB" id="9804482at2"/>
<dbReference type="NCBIfam" id="TIGR00608">
    <property type="entry name" value="radc"/>
    <property type="match status" value="1"/>
</dbReference>
<dbReference type="GO" id="GO:0008237">
    <property type="term" value="F:metallopeptidase activity"/>
    <property type="evidence" value="ECO:0007669"/>
    <property type="project" value="UniProtKB-KW"/>
</dbReference>
<dbReference type="PROSITE" id="PS50249">
    <property type="entry name" value="MPN"/>
    <property type="match status" value="1"/>
</dbReference>
<sequence>MRVRELSREERPREKLLAWGPAACSTAELLAVLLRTGTRQHGVLELAQNWLAEVGGLPGLSRLSPETILKRKGVGKAKAATLLAALELSRRLAAEELRLGAVLDSPEAVFRLLAPAYLRERTEVFGFLSLDVRHRLIREHVLHRGVRDGASVEPSEVFYHAILDNAHGVVLWHTHPSGDPRPSPDDVALTRTLVEAGKVLRIAVVDHVVVAAGGFVSLRQQGLMP</sequence>
<dbReference type="PANTHER" id="PTHR30471:SF3">
    <property type="entry name" value="UPF0758 PROTEIN YEES-RELATED"/>
    <property type="match status" value="1"/>
</dbReference>
<dbReference type="STRING" id="1312852.EG19_04980"/>
<evidence type="ECO:0000256" key="4">
    <source>
        <dbReference type="ARBA" id="ARBA00022833"/>
    </source>
</evidence>
<evidence type="ECO:0000256" key="2">
    <source>
        <dbReference type="ARBA" id="ARBA00022723"/>
    </source>
</evidence>
<protein>
    <recommendedName>
        <fullName evidence="7">MPN domain-containing protein</fullName>
    </recommendedName>
</protein>
<dbReference type="Gene3D" id="3.40.140.10">
    <property type="entry name" value="Cytidine Deaminase, domain 2"/>
    <property type="match status" value="1"/>
</dbReference>
<dbReference type="Pfam" id="PF04002">
    <property type="entry name" value="RadC"/>
    <property type="match status" value="1"/>
</dbReference>
<dbReference type="AlphaFoldDB" id="A0A062XRW3"/>
<evidence type="ECO:0000259" key="7">
    <source>
        <dbReference type="PROSITE" id="PS50249"/>
    </source>
</evidence>
<evidence type="ECO:0000256" key="1">
    <source>
        <dbReference type="ARBA" id="ARBA00022670"/>
    </source>
</evidence>
<keyword evidence="3" id="KW-0378">Hydrolase</keyword>
<dbReference type="InterPro" id="IPR037518">
    <property type="entry name" value="MPN"/>
</dbReference>
<dbReference type="GO" id="GO:0006508">
    <property type="term" value="P:proteolysis"/>
    <property type="evidence" value="ECO:0007669"/>
    <property type="project" value="UniProtKB-KW"/>
</dbReference>
<reference evidence="8 9" key="1">
    <citation type="submission" date="2014-04" db="EMBL/GenBank/DDBJ databases">
        <title>The Genome Sequence of Thermoanaerobaculum aquaticum MP-01, The First Cultivated Group 23 Acidobacterium.</title>
        <authorList>
            <person name="Stamps B.W."/>
            <person name="Losey N.A."/>
            <person name="Lawson P.A."/>
            <person name="Stevenson B.S."/>
        </authorList>
    </citation>
    <scope>NUCLEOTIDE SEQUENCE [LARGE SCALE GENOMIC DNA]</scope>
    <source>
        <strain evidence="8 9">MP-01</strain>
    </source>
</reference>
<dbReference type="PANTHER" id="PTHR30471">
    <property type="entry name" value="DNA REPAIR PROTEIN RADC"/>
    <property type="match status" value="1"/>
</dbReference>
<keyword evidence="1" id="KW-0645">Protease</keyword>
<name>A0A062XRW3_9BACT</name>
<dbReference type="NCBIfam" id="NF000642">
    <property type="entry name" value="PRK00024.1"/>
    <property type="match status" value="1"/>
</dbReference>
<dbReference type="RefSeq" id="WP_038049389.1">
    <property type="nucleotide sequence ID" value="NZ_JMFG01000020.1"/>
</dbReference>
<evidence type="ECO:0000256" key="3">
    <source>
        <dbReference type="ARBA" id="ARBA00022801"/>
    </source>
</evidence>